<feature type="transmembrane region" description="Helical" evidence="8">
    <location>
        <begin position="374"/>
        <end position="395"/>
    </location>
</feature>
<gene>
    <name evidence="10" type="ORF">CFD26_106498</name>
</gene>
<dbReference type="InterPro" id="IPR006634">
    <property type="entry name" value="TLC-dom"/>
</dbReference>
<organism evidence="10 11">
    <name type="scientific">Aspergillus turcosus</name>
    <dbReference type="NCBI Taxonomy" id="1245748"/>
    <lineage>
        <taxon>Eukaryota</taxon>
        <taxon>Fungi</taxon>
        <taxon>Dikarya</taxon>
        <taxon>Ascomycota</taxon>
        <taxon>Pezizomycotina</taxon>
        <taxon>Eurotiomycetes</taxon>
        <taxon>Eurotiomycetidae</taxon>
        <taxon>Eurotiales</taxon>
        <taxon>Aspergillaceae</taxon>
        <taxon>Aspergillus</taxon>
        <taxon>Aspergillus subgen. Fumigati</taxon>
    </lineage>
</organism>
<feature type="transmembrane region" description="Helical" evidence="8">
    <location>
        <begin position="129"/>
        <end position="151"/>
    </location>
</feature>
<accession>A0A397IJQ1</accession>
<keyword evidence="11" id="KW-1185">Reference proteome</keyword>
<comment type="similarity">
    <text evidence="2">Belongs to the sphingosine N-acyltransferase family.</text>
</comment>
<dbReference type="GO" id="GO:0050291">
    <property type="term" value="F:sphingosine N-acyltransferase activity"/>
    <property type="evidence" value="ECO:0007669"/>
    <property type="project" value="InterPro"/>
</dbReference>
<evidence type="ECO:0000256" key="4">
    <source>
        <dbReference type="ARBA" id="ARBA00022989"/>
    </source>
</evidence>
<comment type="caution">
    <text evidence="10">The sequence shown here is derived from an EMBL/GenBank/DDBJ whole genome shotgun (WGS) entry which is preliminary data.</text>
</comment>
<protein>
    <recommendedName>
        <fullName evidence="9">TLC domain-containing protein</fullName>
    </recommendedName>
</protein>
<evidence type="ECO:0000256" key="8">
    <source>
        <dbReference type="SAM" id="Phobius"/>
    </source>
</evidence>
<dbReference type="PIRSF" id="PIRSF005225">
    <property type="entry name" value="LAG1_LAC1"/>
    <property type="match status" value="1"/>
</dbReference>
<comment type="subcellular location">
    <subcellularLocation>
        <location evidence="1">Membrane</location>
        <topology evidence="1">Multi-pass membrane protein</topology>
    </subcellularLocation>
</comment>
<evidence type="ECO:0000313" key="11">
    <source>
        <dbReference type="Proteomes" id="UP000215289"/>
    </source>
</evidence>
<dbReference type="InterPro" id="IPR016439">
    <property type="entry name" value="Lag1/Lac1-like"/>
</dbReference>
<evidence type="ECO:0000256" key="7">
    <source>
        <dbReference type="SAM" id="MobiDB-lite"/>
    </source>
</evidence>
<dbReference type="EMBL" id="NIDN02000007">
    <property type="protein sequence ID" value="RLM01189.1"/>
    <property type="molecule type" value="Genomic_DNA"/>
</dbReference>
<dbReference type="STRING" id="1245748.A0A397IJQ1"/>
<evidence type="ECO:0000256" key="6">
    <source>
        <dbReference type="PROSITE-ProRule" id="PRU00205"/>
    </source>
</evidence>
<evidence type="ECO:0000256" key="3">
    <source>
        <dbReference type="ARBA" id="ARBA00022692"/>
    </source>
</evidence>
<name>A0A397IJQ1_9EURO</name>
<dbReference type="Proteomes" id="UP000215289">
    <property type="component" value="Unassembled WGS sequence"/>
</dbReference>
<dbReference type="PANTHER" id="PTHR12560:SF0">
    <property type="entry name" value="LD18904P"/>
    <property type="match status" value="1"/>
</dbReference>
<keyword evidence="3 6" id="KW-0812">Transmembrane</keyword>
<dbReference type="Pfam" id="PF03798">
    <property type="entry name" value="TRAM_LAG1_CLN8"/>
    <property type="match status" value="1"/>
</dbReference>
<dbReference type="PROSITE" id="PS50922">
    <property type="entry name" value="TLC"/>
    <property type="match status" value="1"/>
</dbReference>
<evidence type="ECO:0000256" key="2">
    <source>
        <dbReference type="ARBA" id="ARBA00009808"/>
    </source>
</evidence>
<dbReference type="GO" id="GO:0046513">
    <property type="term" value="P:ceramide biosynthetic process"/>
    <property type="evidence" value="ECO:0007669"/>
    <property type="project" value="InterPro"/>
</dbReference>
<feature type="region of interest" description="Disordered" evidence="7">
    <location>
        <begin position="408"/>
        <end position="439"/>
    </location>
</feature>
<dbReference type="GO" id="GO:0016020">
    <property type="term" value="C:membrane"/>
    <property type="evidence" value="ECO:0007669"/>
    <property type="project" value="UniProtKB-SubCell"/>
</dbReference>
<evidence type="ECO:0000313" key="10">
    <source>
        <dbReference type="EMBL" id="RLM01189.1"/>
    </source>
</evidence>
<evidence type="ECO:0000256" key="5">
    <source>
        <dbReference type="ARBA" id="ARBA00023136"/>
    </source>
</evidence>
<sequence>MAKDKSTQSQSVSELNTCVSTGHRTATKEATFREWVDANQIGMRQICNLLGSESIDGFTLLIGNRPRTIWFCAGGSPAHALDRFSLTILATLLAAHNLYPTLRPYTAPFFQLSYYQPSEGVYVQGFDDVYFVISSAITFTAVRAIAIEWVFRPAARYAGLKRKASIRFAEQAWMWMYYAFFWTFGMYIWSNSHYWMDFKAIWAQWPARGVSANLKWYLLAQLSFWFQQILVINMEARRKDHYQMLTHHILTSTLLTSAYIYGFYNVSNVVLCLMDIVDLLLPTAKILKYFKFELCCNITFGLFMVTWLITRHIFYPLLCWSIYKDIPEAMPYGCYSGTTAEMISADGYPNRFRYLFYPFLDINGPICMNRTVKWIFLGFLLALQLLSLIWFVMVVRVAVNVLRTGNAEDTRSDDEEEADVLPAGKDAPNSNAVGVDGANADWRRAANGSASVRPRARGRIPLGDQSDRKALLGRIGCDKPT</sequence>
<reference evidence="10 11" key="1">
    <citation type="submission" date="2018-08" db="EMBL/GenBank/DDBJ databases">
        <title>Draft genome sequences of two Aspergillus turcosus clinical strains isolated from bronchoalveolar lavage fluid: one azole-susceptible and the other azole-resistant.</title>
        <authorList>
            <person name="Parent-Michaud M."/>
            <person name="Dufresne P.J."/>
            <person name="Fournier E."/>
            <person name="Martineau C."/>
            <person name="Moreira S."/>
            <person name="Perkins V."/>
            <person name="De Repentigny L."/>
            <person name="Dufresne S.F."/>
        </authorList>
    </citation>
    <scope>NUCLEOTIDE SEQUENCE [LARGE SCALE GENOMIC DNA]</scope>
    <source>
        <strain evidence="10">HMR AF 1038</strain>
    </source>
</reference>
<feature type="transmembrane region" description="Helical" evidence="8">
    <location>
        <begin position="84"/>
        <end position="102"/>
    </location>
</feature>
<feature type="transmembrane region" description="Helical" evidence="8">
    <location>
        <begin position="294"/>
        <end position="314"/>
    </location>
</feature>
<keyword evidence="5 6" id="KW-0472">Membrane</keyword>
<dbReference type="OrthoDB" id="537032at2759"/>
<proteinExistence type="inferred from homology"/>
<dbReference type="PANTHER" id="PTHR12560">
    <property type="entry name" value="LONGEVITY ASSURANCE FACTOR 1 LAG1"/>
    <property type="match status" value="1"/>
</dbReference>
<evidence type="ECO:0000256" key="1">
    <source>
        <dbReference type="ARBA" id="ARBA00004141"/>
    </source>
</evidence>
<dbReference type="AlphaFoldDB" id="A0A397IJQ1"/>
<dbReference type="SMART" id="SM00724">
    <property type="entry name" value="TLC"/>
    <property type="match status" value="1"/>
</dbReference>
<keyword evidence="4 8" id="KW-1133">Transmembrane helix</keyword>
<feature type="transmembrane region" description="Helical" evidence="8">
    <location>
        <begin position="244"/>
        <end position="262"/>
    </location>
</feature>
<evidence type="ECO:0000259" key="9">
    <source>
        <dbReference type="PROSITE" id="PS50922"/>
    </source>
</evidence>
<feature type="domain" description="TLC" evidence="9">
    <location>
        <begin position="154"/>
        <end position="403"/>
    </location>
</feature>
<feature type="transmembrane region" description="Helical" evidence="8">
    <location>
        <begin position="172"/>
        <end position="189"/>
    </location>
</feature>